<dbReference type="PANTHER" id="PTHR21139">
    <property type="entry name" value="TRIOSEPHOSPHATE ISOMERASE"/>
    <property type="match status" value="1"/>
</dbReference>
<comment type="catalytic activity">
    <reaction evidence="4">
        <text>D-glyceraldehyde 3-phosphate = dihydroxyacetone phosphate</text>
        <dbReference type="Rhea" id="RHEA:18585"/>
        <dbReference type="ChEBI" id="CHEBI:57642"/>
        <dbReference type="ChEBI" id="CHEBI:59776"/>
        <dbReference type="EC" id="5.3.1.1"/>
    </reaction>
</comment>
<dbReference type="InterPro" id="IPR035990">
    <property type="entry name" value="TIM_sf"/>
</dbReference>
<reference evidence="5" key="1">
    <citation type="submission" date="2022-11" db="EMBL/GenBank/DDBJ databases">
        <authorList>
            <person name="Scott C."/>
            <person name="Bruce N."/>
        </authorList>
    </citation>
    <scope>NUCLEOTIDE SEQUENCE</scope>
</reference>
<dbReference type="GO" id="GO:0019563">
    <property type="term" value="P:glycerol catabolic process"/>
    <property type="evidence" value="ECO:0007669"/>
    <property type="project" value="TreeGrafter"/>
</dbReference>
<dbReference type="EMBL" id="CALLCH030000020">
    <property type="protein sequence ID" value="CAI4219799.1"/>
    <property type="molecule type" value="Genomic_DNA"/>
</dbReference>
<dbReference type="PROSITE" id="PS51440">
    <property type="entry name" value="TIM_2"/>
    <property type="match status" value="1"/>
</dbReference>
<dbReference type="GO" id="GO:0046166">
    <property type="term" value="P:glyceraldehyde-3-phosphate biosynthetic process"/>
    <property type="evidence" value="ECO:0007669"/>
    <property type="project" value="TreeGrafter"/>
</dbReference>
<keyword evidence="3 4" id="KW-0413">Isomerase</keyword>
<comment type="subunit">
    <text evidence="2">Homodimer.</text>
</comment>
<accession>A0A9P1HA90</accession>
<dbReference type="GO" id="GO:0005829">
    <property type="term" value="C:cytosol"/>
    <property type="evidence" value="ECO:0007669"/>
    <property type="project" value="TreeGrafter"/>
</dbReference>
<dbReference type="InterPro" id="IPR000652">
    <property type="entry name" value="Triosephosphate_isomerase"/>
</dbReference>
<keyword evidence="4" id="KW-0324">Glycolysis</keyword>
<dbReference type="Gene3D" id="3.20.20.70">
    <property type="entry name" value="Aldolase class I"/>
    <property type="match status" value="1"/>
</dbReference>
<protein>
    <recommendedName>
        <fullName evidence="4">Triosephosphate isomerase</fullName>
        <ecNumber evidence="4">5.3.1.1</ecNumber>
    </recommendedName>
</protein>
<evidence type="ECO:0000256" key="3">
    <source>
        <dbReference type="ARBA" id="ARBA00023235"/>
    </source>
</evidence>
<dbReference type="AlphaFoldDB" id="A0A9P1HA90"/>
<dbReference type="CDD" id="cd00311">
    <property type="entry name" value="TIM"/>
    <property type="match status" value="1"/>
</dbReference>
<evidence type="ECO:0000313" key="5">
    <source>
        <dbReference type="EMBL" id="CAI4219799.1"/>
    </source>
</evidence>
<keyword evidence="6" id="KW-1185">Reference proteome</keyword>
<dbReference type="InterPro" id="IPR013785">
    <property type="entry name" value="Aldolase_TIM"/>
</dbReference>
<sequence length="213" mass="22794">MQKTVTSATLPINIPVIDQLRSTNIWCGAQDASDHDSGAFTGEVSASVLAELGCRLVEVGHAERRQYFGETDEVTARKAAAVARNGMVPLICIGEKTRGETWHSAAEECQRQVESVLALVPSDAEVLLAYEPVWAIGAAQPAAVDYVVEVTLAIRGLQCVEKRPGITRIIYGGSAGPGLFKQLKNGGLDGLFLGRFGHDPAQFFKTIQEIADA</sequence>
<dbReference type="GO" id="GO:0006094">
    <property type="term" value="P:gluconeogenesis"/>
    <property type="evidence" value="ECO:0007669"/>
    <property type="project" value="UniProtKB-KW"/>
</dbReference>
<comment type="pathway">
    <text evidence="4">Carbohydrate biosynthesis; gluconeogenesis.</text>
</comment>
<evidence type="ECO:0000256" key="4">
    <source>
        <dbReference type="RuleBase" id="RU363013"/>
    </source>
</evidence>
<proteinExistence type="inferred from homology"/>
<evidence type="ECO:0000256" key="2">
    <source>
        <dbReference type="ARBA" id="ARBA00011738"/>
    </source>
</evidence>
<dbReference type="GO" id="GO:0004807">
    <property type="term" value="F:triose-phosphate isomerase activity"/>
    <property type="evidence" value="ECO:0007669"/>
    <property type="project" value="UniProtKB-EC"/>
</dbReference>
<name>A0A9P1HA90_9PEZI</name>
<organism evidence="5 6">
    <name type="scientific">Parascedosporium putredinis</name>
    <dbReference type="NCBI Taxonomy" id="1442378"/>
    <lineage>
        <taxon>Eukaryota</taxon>
        <taxon>Fungi</taxon>
        <taxon>Dikarya</taxon>
        <taxon>Ascomycota</taxon>
        <taxon>Pezizomycotina</taxon>
        <taxon>Sordariomycetes</taxon>
        <taxon>Hypocreomycetidae</taxon>
        <taxon>Microascales</taxon>
        <taxon>Microascaceae</taxon>
        <taxon>Parascedosporium</taxon>
    </lineage>
</organism>
<dbReference type="Proteomes" id="UP000838763">
    <property type="component" value="Unassembled WGS sequence"/>
</dbReference>
<gene>
    <name evidence="5" type="ORF">PPNO1_LOCUS9345</name>
</gene>
<evidence type="ECO:0000313" key="6">
    <source>
        <dbReference type="Proteomes" id="UP000838763"/>
    </source>
</evidence>
<dbReference type="GO" id="GO:0006096">
    <property type="term" value="P:glycolytic process"/>
    <property type="evidence" value="ECO:0007669"/>
    <property type="project" value="UniProtKB-KW"/>
</dbReference>
<dbReference type="Pfam" id="PF00121">
    <property type="entry name" value="TIM"/>
    <property type="match status" value="1"/>
</dbReference>
<comment type="similarity">
    <text evidence="1 4">Belongs to the triosephosphate isomerase family.</text>
</comment>
<dbReference type="SUPFAM" id="SSF51351">
    <property type="entry name" value="Triosephosphate isomerase (TIM)"/>
    <property type="match status" value="1"/>
</dbReference>
<dbReference type="PANTHER" id="PTHR21139:SF2">
    <property type="entry name" value="TRIOSEPHOSPHATE ISOMERASE"/>
    <property type="match status" value="1"/>
</dbReference>
<dbReference type="OrthoDB" id="6715177at2759"/>
<comment type="pathway">
    <text evidence="4">Carbohydrate degradation; glycolysis; D-glyceraldehyde 3-phosphate from glycerone phosphate: step 1/1.</text>
</comment>
<keyword evidence="4" id="KW-0312">Gluconeogenesis</keyword>
<evidence type="ECO:0000256" key="1">
    <source>
        <dbReference type="ARBA" id="ARBA00007422"/>
    </source>
</evidence>
<comment type="caution">
    <text evidence="5">The sequence shown here is derived from an EMBL/GenBank/DDBJ whole genome shotgun (WGS) entry which is preliminary data.</text>
</comment>
<dbReference type="EC" id="5.3.1.1" evidence="4"/>